<evidence type="ECO:0000256" key="2">
    <source>
        <dbReference type="ARBA" id="ARBA00006175"/>
    </source>
</evidence>
<dbReference type="InterPro" id="IPR023271">
    <property type="entry name" value="Aquaporin-like"/>
</dbReference>
<protein>
    <recommendedName>
        <fullName evidence="12">Aquaporin</fullName>
    </recommendedName>
</protein>
<feature type="transmembrane region" description="Helical" evidence="9">
    <location>
        <begin position="187"/>
        <end position="207"/>
    </location>
</feature>
<proteinExistence type="inferred from homology"/>
<comment type="subcellular location">
    <subcellularLocation>
        <location evidence="1">Membrane</location>
        <topology evidence="1">Multi-pass membrane protein</topology>
    </subcellularLocation>
</comment>
<feature type="transmembrane region" description="Helical" evidence="9">
    <location>
        <begin position="235"/>
        <end position="254"/>
    </location>
</feature>
<keyword evidence="7 9" id="KW-0472">Membrane</keyword>
<dbReference type="KEGG" id="mlr:MELLADRAFT_84681"/>
<evidence type="ECO:0000256" key="6">
    <source>
        <dbReference type="ARBA" id="ARBA00022989"/>
    </source>
</evidence>
<sequence length="281" mass="29730">MVKSTPQFTHRRRPFLPEIITHCIAEFIGVFLYVLPGEAATAGFLLSSASKTAGLGDLLNIGIACGIVLAITLTHVSGPHLSPGVTIAVTVLKGFPLWKVIPYIMSQMLGAIAATLCIYGVYDHSFRKVEQGLVMLGKKNLVISPSGPGGVGAILPGESHDLGHTILGLTIFGALDRNNPVLSPTSIPYLIGMAYLIAIIGFAPNTVVLNTARGLGGQIATSMIYGAEVFENKSFIVMATLTNIPATLLGGLLYKCFLENNDPPTEIKSTNYDNAPSTRHA</sequence>
<keyword evidence="6 9" id="KW-1133">Transmembrane helix</keyword>
<dbReference type="SUPFAM" id="SSF81338">
    <property type="entry name" value="Aquaporin-like"/>
    <property type="match status" value="1"/>
</dbReference>
<feature type="transmembrane region" description="Helical" evidence="9">
    <location>
        <begin position="19"/>
        <end position="46"/>
    </location>
</feature>
<dbReference type="VEuPathDB" id="FungiDB:MELLADRAFT_84681"/>
<evidence type="ECO:0000256" key="1">
    <source>
        <dbReference type="ARBA" id="ARBA00004141"/>
    </source>
</evidence>
<dbReference type="HOGENOM" id="CLU_020019_3_2_1"/>
<name>F4RGG2_MELLP</name>
<evidence type="ECO:0008006" key="12">
    <source>
        <dbReference type="Google" id="ProtNLM"/>
    </source>
</evidence>
<dbReference type="GeneID" id="18933574"/>
<keyword evidence="11" id="KW-1185">Reference proteome</keyword>
<dbReference type="PRINTS" id="PR00783">
    <property type="entry name" value="MINTRINSICP"/>
</dbReference>
<dbReference type="InterPro" id="IPR050363">
    <property type="entry name" value="MIP/Aquaporin"/>
</dbReference>
<dbReference type="GO" id="GO:0015250">
    <property type="term" value="F:water channel activity"/>
    <property type="evidence" value="ECO:0007669"/>
    <property type="project" value="TreeGrafter"/>
</dbReference>
<dbReference type="GO" id="GO:0015254">
    <property type="term" value="F:glycerol channel activity"/>
    <property type="evidence" value="ECO:0007669"/>
    <property type="project" value="TreeGrafter"/>
</dbReference>
<evidence type="ECO:0000256" key="8">
    <source>
        <dbReference type="RuleBase" id="RU000477"/>
    </source>
</evidence>
<evidence type="ECO:0000256" key="7">
    <source>
        <dbReference type="ARBA" id="ARBA00023136"/>
    </source>
</evidence>
<comment type="similarity">
    <text evidence="2 8">Belongs to the MIP/aquaporin (TC 1.A.8) family.</text>
</comment>
<dbReference type="AlphaFoldDB" id="F4RGG2"/>
<dbReference type="Gene3D" id="1.20.1080.10">
    <property type="entry name" value="Glycerol uptake facilitator protein"/>
    <property type="match status" value="1"/>
</dbReference>
<accession>F4RGG2</accession>
<dbReference type="Pfam" id="PF00230">
    <property type="entry name" value="MIP"/>
    <property type="match status" value="1"/>
</dbReference>
<reference evidence="11" key="1">
    <citation type="journal article" date="2011" name="Proc. Natl. Acad. Sci. U.S.A.">
        <title>Obligate biotrophy features unraveled by the genomic analysis of rust fungi.</title>
        <authorList>
            <person name="Duplessis S."/>
            <person name="Cuomo C.A."/>
            <person name="Lin Y.-C."/>
            <person name="Aerts A."/>
            <person name="Tisserant E."/>
            <person name="Veneault-Fourrey C."/>
            <person name="Joly D.L."/>
            <person name="Hacquard S."/>
            <person name="Amselem J."/>
            <person name="Cantarel B.L."/>
            <person name="Chiu R."/>
            <person name="Coutinho P.M."/>
            <person name="Feau N."/>
            <person name="Field M."/>
            <person name="Frey P."/>
            <person name="Gelhaye E."/>
            <person name="Goldberg J."/>
            <person name="Grabherr M.G."/>
            <person name="Kodira C.D."/>
            <person name="Kohler A."/>
            <person name="Kuees U."/>
            <person name="Lindquist E.A."/>
            <person name="Lucas S.M."/>
            <person name="Mago R."/>
            <person name="Mauceli E."/>
            <person name="Morin E."/>
            <person name="Murat C."/>
            <person name="Pangilinan J.L."/>
            <person name="Park R."/>
            <person name="Pearson M."/>
            <person name="Quesneville H."/>
            <person name="Rouhier N."/>
            <person name="Sakthikumar S."/>
            <person name="Salamov A.A."/>
            <person name="Schmutz J."/>
            <person name="Selles B."/>
            <person name="Shapiro H."/>
            <person name="Tanguay P."/>
            <person name="Tuskan G.A."/>
            <person name="Henrissat B."/>
            <person name="Van de Peer Y."/>
            <person name="Rouze P."/>
            <person name="Ellis J.G."/>
            <person name="Dodds P.N."/>
            <person name="Schein J.E."/>
            <person name="Zhong S."/>
            <person name="Hamelin R.C."/>
            <person name="Grigoriev I.V."/>
            <person name="Szabo L.J."/>
            <person name="Martin F."/>
        </authorList>
    </citation>
    <scope>NUCLEOTIDE SEQUENCE [LARGE SCALE GENOMIC DNA]</scope>
    <source>
        <strain evidence="11">98AG31 / pathotype 3-4-7</strain>
    </source>
</reference>
<dbReference type="PANTHER" id="PTHR43829">
    <property type="entry name" value="AQUAPORIN OR AQUAGLYCEROPORIN RELATED"/>
    <property type="match status" value="1"/>
</dbReference>
<feature type="transmembrane region" description="Helical" evidence="9">
    <location>
        <begin position="100"/>
        <end position="122"/>
    </location>
</feature>
<evidence type="ECO:0000256" key="9">
    <source>
        <dbReference type="SAM" id="Phobius"/>
    </source>
</evidence>
<dbReference type="RefSeq" id="XP_007408087.1">
    <property type="nucleotide sequence ID" value="XM_007408025.1"/>
</dbReference>
<evidence type="ECO:0000313" key="10">
    <source>
        <dbReference type="EMBL" id="EGG08501.1"/>
    </source>
</evidence>
<evidence type="ECO:0000313" key="11">
    <source>
        <dbReference type="Proteomes" id="UP000001072"/>
    </source>
</evidence>
<dbReference type="EMBL" id="GL883100">
    <property type="protein sequence ID" value="EGG08501.1"/>
    <property type="molecule type" value="Genomic_DNA"/>
</dbReference>
<evidence type="ECO:0000256" key="3">
    <source>
        <dbReference type="ARBA" id="ARBA00022448"/>
    </source>
</evidence>
<gene>
    <name evidence="10" type="ORF">MELLADRAFT_84681</name>
</gene>
<dbReference type="STRING" id="747676.F4RGG2"/>
<dbReference type="InterPro" id="IPR000425">
    <property type="entry name" value="MIP"/>
</dbReference>
<dbReference type="InParanoid" id="F4RGG2"/>
<evidence type="ECO:0000256" key="4">
    <source>
        <dbReference type="ARBA" id="ARBA00022692"/>
    </source>
</evidence>
<organism evidence="11">
    <name type="scientific">Melampsora larici-populina (strain 98AG31 / pathotype 3-4-7)</name>
    <name type="common">Poplar leaf rust fungus</name>
    <dbReference type="NCBI Taxonomy" id="747676"/>
    <lineage>
        <taxon>Eukaryota</taxon>
        <taxon>Fungi</taxon>
        <taxon>Dikarya</taxon>
        <taxon>Basidiomycota</taxon>
        <taxon>Pucciniomycotina</taxon>
        <taxon>Pucciniomycetes</taxon>
        <taxon>Pucciniales</taxon>
        <taxon>Melampsoraceae</taxon>
        <taxon>Melampsora</taxon>
    </lineage>
</organism>
<dbReference type="PANTHER" id="PTHR43829:SF14">
    <property type="entry name" value="AQUAPORIN 3"/>
    <property type="match status" value="1"/>
</dbReference>
<feature type="transmembrane region" description="Helical" evidence="9">
    <location>
        <begin position="58"/>
        <end position="76"/>
    </location>
</feature>
<dbReference type="OrthoDB" id="3222at2759"/>
<dbReference type="Proteomes" id="UP000001072">
    <property type="component" value="Unassembled WGS sequence"/>
</dbReference>
<keyword evidence="5" id="KW-0677">Repeat</keyword>
<keyword evidence="4 8" id="KW-0812">Transmembrane</keyword>
<dbReference type="GO" id="GO:0005886">
    <property type="term" value="C:plasma membrane"/>
    <property type="evidence" value="ECO:0007669"/>
    <property type="project" value="TreeGrafter"/>
</dbReference>
<keyword evidence="3 8" id="KW-0813">Transport</keyword>
<evidence type="ECO:0000256" key="5">
    <source>
        <dbReference type="ARBA" id="ARBA00022737"/>
    </source>
</evidence>
<dbReference type="eggNOG" id="KOG0224">
    <property type="taxonomic scope" value="Eukaryota"/>
</dbReference>